<keyword evidence="14" id="KW-1185">Reference proteome</keyword>
<dbReference type="GO" id="GO:0006874">
    <property type="term" value="P:intracellular calcium ion homeostasis"/>
    <property type="evidence" value="ECO:0007669"/>
    <property type="project" value="TreeGrafter"/>
</dbReference>
<dbReference type="NCBIfam" id="TIGR00378">
    <property type="entry name" value="cax"/>
    <property type="match status" value="1"/>
</dbReference>
<evidence type="ECO:0000256" key="11">
    <source>
        <dbReference type="SAM" id="MobiDB-lite"/>
    </source>
</evidence>
<dbReference type="RefSeq" id="XP_013946499.1">
    <property type="nucleotide sequence ID" value="XM_014091024.1"/>
</dbReference>
<dbReference type="GO" id="GO:0015369">
    <property type="term" value="F:calcium:proton antiporter activity"/>
    <property type="evidence" value="ECO:0007669"/>
    <property type="project" value="UniProtKB-UniRule"/>
</dbReference>
<feature type="transmembrane region" description="Helical" evidence="10">
    <location>
        <begin position="183"/>
        <end position="212"/>
    </location>
</feature>
<dbReference type="InterPro" id="IPR004798">
    <property type="entry name" value="CAX-like"/>
</dbReference>
<dbReference type="InterPro" id="IPR004713">
    <property type="entry name" value="CaH_exchang"/>
</dbReference>
<dbReference type="GeneID" id="25776285"/>
<feature type="region of interest" description="Disordered" evidence="11">
    <location>
        <begin position="1"/>
        <end position="62"/>
    </location>
</feature>
<keyword evidence="8 10" id="KW-0406">Ion transport</keyword>
<feature type="transmembrane region" description="Helical" evidence="10">
    <location>
        <begin position="443"/>
        <end position="463"/>
    </location>
</feature>
<accession>G9NN68</accession>
<keyword evidence="5 10" id="KW-0812">Transmembrane</keyword>
<dbReference type="OrthoDB" id="1699231at2759"/>
<feature type="domain" description="Sodium/calcium exchanger membrane region" evidence="12">
    <location>
        <begin position="124"/>
        <end position="282"/>
    </location>
</feature>
<dbReference type="STRING" id="452589.G9NN68"/>
<feature type="transmembrane region" description="Helical" evidence="10">
    <location>
        <begin position="224"/>
        <end position="242"/>
    </location>
</feature>
<evidence type="ECO:0000256" key="4">
    <source>
        <dbReference type="ARBA" id="ARBA00022568"/>
    </source>
</evidence>
<dbReference type="HOGENOM" id="CLU_008721_1_1_1"/>
<dbReference type="InterPro" id="IPR044880">
    <property type="entry name" value="NCX_ion-bd_dom_sf"/>
</dbReference>
<evidence type="ECO:0000256" key="1">
    <source>
        <dbReference type="ARBA" id="ARBA00004127"/>
    </source>
</evidence>
<dbReference type="InterPro" id="IPR004837">
    <property type="entry name" value="NaCa_Exmemb"/>
</dbReference>
<dbReference type="eggNOG" id="KOG1397">
    <property type="taxonomic scope" value="Eukaryota"/>
</dbReference>
<dbReference type="PANTHER" id="PTHR31503">
    <property type="entry name" value="VACUOLAR CALCIUM ION TRANSPORTER"/>
    <property type="match status" value="1"/>
</dbReference>
<keyword evidence="10" id="KW-0926">Vacuole</keyword>
<evidence type="ECO:0000256" key="5">
    <source>
        <dbReference type="ARBA" id="ARBA00022692"/>
    </source>
</evidence>
<evidence type="ECO:0000256" key="10">
    <source>
        <dbReference type="RuleBase" id="RU365028"/>
    </source>
</evidence>
<evidence type="ECO:0000313" key="13">
    <source>
        <dbReference type="EMBL" id="EHK48342.1"/>
    </source>
</evidence>
<dbReference type="KEGG" id="tatv:25776285"/>
<proteinExistence type="inferred from homology"/>
<reference evidence="13 14" key="1">
    <citation type="journal article" date="2011" name="Genome Biol.">
        <title>Comparative genome sequence analysis underscores mycoparasitism as the ancestral life style of Trichoderma.</title>
        <authorList>
            <person name="Kubicek C.P."/>
            <person name="Herrera-Estrella A."/>
            <person name="Seidl-Seiboth V."/>
            <person name="Martinez D.A."/>
            <person name="Druzhinina I.S."/>
            <person name="Thon M."/>
            <person name="Zeilinger S."/>
            <person name="Casas-Flores S."/>
            <person name="Horwitz B.A."/>
            <person name="Mukherjee P.K."/>
            <person name="Mukherjee M."/>
            <person name="Kredics L."/>
            <person name="Alcaraz L.D."/>
            <person name="Aerts A."/>
            <person name="Antal Z."/>
            <person name="Atanasova L."/>
            <person name="Cervantes-Badillo M.G."/>
            <person name="Challacombe J."/>
            <person name="Chertkov O."/>
            <person name="McCluskey K."/>
            <person name="Coulpier F."/>
            <person name="Deshpande N."/>
            <person name="von Doehren H."/>
            <person name="Ebbole D.J."/>
            <person name="Esquivel-Naranjo E.U."/>
            <person name="Fekete E."/>
            <person name="Flipphi M."/>
            <person name="Glaser F."/>
            <person name="Gomez-Rodriguez E.Y."/>
            <person name="Gruber S."/>
            <person name="Han C."/>
            <person name="Henrissat B."/>
            <person name="Hermosa R."/>
            <person name="Hernandez-Onate M."/>
            <person name="Karaffa L."/>
            <person name="Kosti I."/>
            <person name="Le Crom S."/>
            <person name="Lindquist E."/>
            <person name="Lucas S."/>
            <person name="Luebeck M."/>
            <person name="Luebeck P.S."/>
            <person name="Margeot A."/>
            <person name="Metz B."/>
            <person name="Misra M."/>
            <person name="Nevalainen H."/>
            <person name="Omann M."/>
            <person name="Packer N."/>
            <person name="Perrone G."/>
            <person name="Uresti-Rivera E.E."/>
            <person name="Salamov A."/>
            <person name="Schmoll M."/>
            <person name="Seiboth B."/>
            <person name="Shapiro H."/>
            <person name="Sukno S."/>
            <person name="Tamayo-Ramos J.A."/>
            <person name="Tisch D."/>
            <person name="Wiest A."/>
            <person name="Wilkinson H.H."/>
            <person name="Zhang M."/>
            <person name="Coutinho P.M."/>
            <person name="Kenerley C.M."/>
            <person name="Monte E."/>
            <person name="Baker S.E."/>
            <person name="Grigoriev I.V."/>
        </authorList>
    </citation>
    <scope>NUCLEOTIDE SEQUENCE [LARGE SCALE GENOMIC DNA]</scope>
    <source>
        <strain evidence="14">ATCC 20476 / IMI 206040</strain>
    </source>
</reference>
<feature type="transmembrane region" description="Helical" evidence="10">
    <location>
        <begin position="124"/>
        <end position="143"/>
    </location>
</feature>
<organism evidence="13 14">
    <name type="scientific">Hypocrea atroviridis (strain ATCC 20476 / IMI 206040)</name>
    <name type="common">Trichoderma atroviride</name>
    <dbReference type="NCBI Taxonomy" id="452589"/>
    <lineage>
        <taxon>Eukaryota</taxon>
        <taxon>Fungi</taxon>
        <taxon>Dikarya</taxon>
        <taxon>Ascomycota</taxon>
        <taxon>Pezizomycotina</taxon>
        <taxon>Sordariomycetes</taxon>
        <taxon>Hypocreomycetidae</taxon>
        <taxon>Hypocreales</taxon>
        <taxon>Hypocreaceae</taxon>
        <taxon>Trichoderma</taxon>
    </lineage>
</organism>
<feature type="transmembrane region" description="Helical" evidence="10">
    <location>
        <begin position="262"/>
        <end position="281"/>
    </location>
</feature>
<dbReference type="AlphaFoldDB" id="G9NN68"/>
<feature type="transmembrane region" description="Helical" evidence="10">
    <location>
        <begin position="155"/>
        <end position="177"/>
    </location>
</feature>
<keyword evidence="3 10" id="KW-0813">Transport</keyword>
<evidence type="ECO:0000256" key="8">
    <source>
        <dbReference type="ARBA" id="ARBA00023065"/>
    </source>
</evidence>
<feature type="domain" description="Sodium/calcium exchanger membrane region" evidence="12">
    <location>
        <begin position="320"/>
        <end position="460"/>
    </location>
</feature>
<evidence type="ECO:0000256" key="9">
    <source>
        <dbReference type="ARBA" id="ARBA00023136"/>
    </source>
</evidence>
<keyword evidence="7 10" id="KW-1133">Transmembrane helix</keyword>
<keyword evidence="9 10" id="KW-0472">Membrane</keyword>
<protein>
    <recommendedName>
        <fullName evidence="10">Vacuolar calcium ion transporter</fullName>
    </recommendedName>
</protein>
<dbReference type="GO" id="GO:0012505">
    <property type="term" value="C:endomembrane system"/>
    <property type="evidence" value="ECO:0007669"/>
    <property type="project" value="UniProtKB-SubCell"/>
</dbReference>
<evidence type="ECO:0000256" key="7">
    <source>
        <dbReference type="ARBA" id="ARBA00022989"/>
    </source>
</evidence>
<evidence type="ECO:0000256" key="6">
    <source>
        <dbReference type="ARBA" id="ARBA00022837"/>
    </source>
</evidence>
<keyword evidence="10" id="KW-0050">Antiport</keyword>
<evidence type="ECO:0000259" key="12">
    <source>
        <dbReference type="Pfam" id="PF01699"/>
    </source>
</evidence>
<comment type="similarity">
    <text evidence="2 10">Belongs to the Ca(2+):cation antiporter (CaCA) (TC 2.A.19) family.</text>
</comment>
<gene>
    <name evidence="13" type="ORF">TRIATDRAFT_154863</name>
</gene>
<comment type="function">
    <text evidence="10">Has a role in promoting intracellular calcium ion sequestration via the exchange of calcium ions for hydrogen ions across the vacuolar membrane. Involved also in manganese ion homeostasis via its uptake into the vacuole.</text>
</comment>
<evidence type="ECO:0000256" key="3">
    <source>
        <dbReference type="ARBA" id="ARBA00022448"/>
    </source>
</evidence>
<evidence type="ECO:0000256" key="2">
    <source>
        <dbReference type="ARBA" id="ARBA00008170"/>
    </source>
</evidence>
<feature type="transmembrane region" description="Helical" evidence="10">
    <location>
        <begin position="419"/>
        <end position="436"/>
    </location>
</feature>
<name>G9NN68_HYPAI</name>
<comment type="subcellular location">
    <subcellularLocation>
        <location evidence="1">Endomembrane system</location>
        <topology evidence="1">Multi-pass membrane protein</topology>
    </subcellularLocation>
    <subcellularLocation>
        <location evidence="10">Vacuole membrane</location>
    </subcellularLocation>
</comment>
<feature type="transmembrane region" description="Helical" evidence="10">
    <location>
        <begin position="382"/>
        <end position="407"/>
    </location>
</feature>
<keyword evidence="4 10" id="KW-0109">Calcium transport</keyword>
<dbReference type="OMA" id="FQMRTHH"/>
<dbReference type="Pfam" id="PF01699">
    <property type="entry name" value="Na_Ca_ex"/>
    <property type="match status" value="2"/>
</dbReference>
<dbReference type="PANTHER" id="PTHR31503:SF14">
    <property type="entry name" value="VACUOLAR CALCIUM ION TRANSPORTER"/>
    <property type="match status" value="1"/>
</dbReference>
<dbReference type="GO" id="GO:0000329">
    <property type="term" value="C:fungal-type vacuole membrane"/>
    <property type="evidence" value="ECO:0007669"/>
    <property type="project" value="TreeGrafter"/>
</dbReference>
<feature type="transmembrane region" description="Helical" evidence="10">
    <location>
        <begin position="315"/>
        <end position="340"/>
    </location>
</feature>
<sequence length="489" mass="53679">MASPSHRRFGSQGQRQSLVHNDGLEPGPVYNKTYGAEETLPPPNTTSNEYKRTQWRRSGEGQGQDMKLFRIKSGGESGRNGIHPWHFFRICFRSSCKASAAVNILWPIVPVALAVRYSLPQQHVLIFTLSYIAMAPCANLIGFAGQELARKLPHVLGVLIETTVGSIVEIILFMVLLSMNQFLVIKAAILGSILATMLLCLGLCFFVGGLYHEEQSFSDTISEAGSGLLLTAGVALGIPTVFQRGLPESNLTPEEMAHKTLSISRIVSVLLIIAYCVFVFFQARTHHGLYHDIFEMDEERDRDGHKDAAKDKLTLIECLIALSVAVALVTLIAITLVLQIEPIIEHSRVSDAFMGLILVPFVEKFAEHITAIDEAWDNQMNFALSHVLGATLQTALLNAPLVVVVAWGRDKALDLDFGIFDLVMLILAILTVGRFLQDQKSNYLEGFLLVVLYVAIAVSAWYYPNPAHGGAEGSGSAEGVEAGEKFRLF</sequence>
<evidence type="ECO:0000313" key="14">
    <source>
        <dbReference type="Proteomes" id="UP000005426"/>
    </source>
</evidence>
<dbReference type="EMBL" id="ABDG02000019">
    <property type="protein sequence ID" value="EHK48342.1"/>
    <property type="molecule type" value="Genomic_DNA"/>
</dbReference>
<comment type="caution">
    <text evidence="10">Lacks conserved residue(s) required for the propagation of feature annotation.</text>
</comment>
<keyword evidence="6 10" id="KW-0106">Calcium</keyword>
<dbReference type="Gene3D" id="1.20.1420.30">
    <property type="entry name" value="NCX, central ion-binding region"/>
    <property type="match status" value="2"/>
</dbReference>
<comment type="caution">
    <text evidence="13">The sequence shown here is derived from an EMBL/GenBank/DDBJ whole genome shotgun (WGS) entry which is preliminary data.</text>
</comment>
<dbReference type="Proteomes" id="UP000005426">
    <property type="component" value="Unassembled WGS sequence"/>
</dbReference>